<comment type="catalytic activity">
    <reaction evidence="1">
        <text>a 1,2-diacyl-sn-glycero-3-phosphocholine + H2O = a 1,2-diacyl-sn-glycero-3-phosphate + choline + H(+)</text>
        <dbReference type="Rhea" id="RHEA:14445"/>
        <dbReference type="ChEBI" id="CHEBI:15354"/>
        <dbReference type="ChEBI" id="CHEBI:15377"/>
        <dbReference type="ChEBI" id="CHEBI:15378"/>
        <dbReference type="ChEBI" id="CHEBI:57643"/>
        <dbReference type="ChEBI" id="CHEBI:58608"/>
        <dbReference type="EC" id="3.1.4.4"/>
    </reaction>
</comment>
<feature type="coiled-coil region" evidence="5">
    <location>
        <begin position="151"/>
        <end position="178"/>
    </location>
</feature>
<dbReference type="SUPFAM" id="SSF56024">
    <property type="entry name" value="Phospholipase D/nuclease"/>
    <property type="match status" value="1"/>
</dbReference>
<evidence type="ECO:0000256" key="4">
    <source>
        <dbReference type="ARBA" id="ARBA00023098"/>
    </source>
</evidence>
<dbReference type="InterPro" id="IPR015679">
    <property type="entry name" value="PLipase_D_fam"/>
</dbReference>
<comment type="caution">
    <text evidence="7">The sequence shown here is derived from an EMBL/GenBank/DDBJ whole genome shotgun (WGS) entry which is preliminary data.</text>
</comment>
<keyword evidence="8" id="KW-1185">Reference proteome</keyword>
<dbReference type="AlphaFoldDB" id="A0A9N8R664"/>
<dbReference type="InterPro" id="IPR025202">
    <property type="entry name" value="PLD-like_dom"/>
</dbReference>
<reference evidence="7" key="1">
    <citation type="submission" date="2021-02" db="EMBL/GenBank/DDBJ databases">
        <authorList>
            <person name="Vanwijnsberghe S."/>
        </authorList>
    </citation>
    <scope>NUCLEOTIDE SEQUENCE</scope>
    <source>
        <strain evidence="7">R-70211</strain>
    </source>
</reference>
<accession>A0A9N8R664</accession>
<dbReference type="PANTHER" id="PTHR18896:SF76">
    <property type="entry name" value="PHOSPHOLIPASE"/>
    <property type="match status" value="1"/>
</dbReference>
<evidence type="ECO:0000256" key="2">
    <source>
        <dbReference type="ARBA" id="ARBA00022737"/>
    </source>
</evidence>
<evidence type="ECO:0000256" key="5">
    <source>
        <dbReference type="SAM" id="Coils"/>
    </source>
</evidence>
<dbReference type="GO" id="GO:0004630">
    <property type="term" value="F:phospholipase D activity"/>
    <property type="evidence" value="ECO:0007669"/>
    <property type="project" value="UniProtKB-EC"/>
</dbReference>
<protein>
    <recommendedName>
        <fullName evidence="6">PLD phosphodiesterase domain-containing protein</fullName>
    </recommendedName>
</protein>
<proteinExistence type="predicted"/>
<evidence type="ECO:0000256" key="3">
    <source>
        <dbReference type="ARBA" id="ARBA00022801"/>
    </source>
</evidence>
<keyword evidence="3" id="KW-0378">Hydrolase</keyword>
<feature type="domain" description="PLD phosphodiesterase" evidence="6">
    <location>
        <begin position="207"/>
        <end position="234"/>
    </location>
</feature>
<dbReference type="PANTHER" id="PTHR18896">
    <property type="entry name" value="PHOSPHOLIPASE D"/>
    <property type="match status" value="1"/>
</dbReference>
<dbReference type="Proteomes" id="UP000675121">
    <property type="component" value="Unassembled WGS sequence"/>
</dbReference>
<dbReference type="InterPro" id="IPR001736">
    <property type="entry name" value="PLipase_D/transphosphatidylase"/>
</dbReference>
<keyword evidence="5" id="KW-0175">Coiled coil</keyword>
<dbReference type="Gene3D" id="3.30.870.10">
    <property type="entry name" value="Endonuclease Chain A"/>
    <property type="match status" value="1"/>
</dbReference>
<evidence type="ECO:0000259" key="6">
    <source>
        <dbReference type="PROSITE" id="PS50035"/>
    </source>
</evidence>
<evidence type="ECO:0000313" key="7">
    <source>
        <dbReference type="EMBL" id="CAE6966430.1"/>
    </source>
</evidence>
<keyword evidence="4" id="KW-0443">Lipid metabolism</keyword>
<dbReference type="GO" id="GO:0009395">
    <property type="term" value="P:phospholipid catabolic process"/>
    <property type="evidence" value="ECO:0007669"/>
    <property type="project" value="TreeGrafter"/>
</dbReference>
<sequence>MAQILRTQSQAGKHGVKDIESLYLQAVNNTSNFIYIENQYFRFPPLADKLTNLVKAYQQGGRKTPLYLFVVTNSSDDGIGLGTVSTYQMLNALGRADVLPGVAKLERADDLGRQYDAALKVKKAADQALGNAMQMKVDPFSGSAQYAVNNMAACQQESAAAAQRVSELKSQLEKAKTEDPQKLNIPGLNVHICTLVPPDTPKGMQWDEVYIHSKLMIVDDVFVTHGSANINLRSMEVDSELNICHESMRVTQPLREKLWGIHTKGMGVGEKDVNGRLDAQRAFKSWDSIISKNRDAKSDGNSNPYASLVEFYRKSPKRSNWD</sequence>
<evidence type="ECO:0000256" key="1">
    <source>
        <dbReference type="ARBA" id="ARBA00000798"/>
    </source>
</evidence>
<dbReference type="EMBL" id="CAJNAS010000040">
    <property type="protein sequence ID" value="CAE6966430.1"/>
    <property type="molecule type" value="Genomic_DNA"/>
</dbReference>
<dbReference type="PROSITE" id="PS50035">
    <property type="entry name" value="PLD"/>
    <property type="match status" value="1"/>
</dbReference>
<dbReference type="Pfam" id="PF13091">
    <property type="entry name" value="PLDc_2"/>
    <property type="match status" value="1"/>
</dbReference>
<name>A0A9N8R664_9BURK</name>
<keyword evidence="2" id="KW-0677">Repeat</keyword>
<organism evidence="7 8">
    <name type="scientific">Paraburkholderia domus</name>
    <dbReference type="NCBI Taxonomy" id="2793075"/>
    <lineage>
        <taxon>Bacteria</taxon>
        <taxon>Pseudomonadati</taxon>
        <taxon>Pseudomonadota</taxon>
        <taxon>Betaproteobacteria</taxon>
        <taxon>Burkholderiales</taxon>
        <taxon>Burkholderiaceae</taxon>
        <taxon>Paraburkholderia</taxon>
    </lineage>
</organism>
<evidence type="ECO:0000313" key="8">
    <source>
        <dbReference type="Proteomes" id="UP000675121"/>
    </source>
</evidence>
<gene>
    <name evidence="7" type="ORF">R70211_07390</name>
</gene>